<proteinExistence type="predicted"/>
<name>A0AAV4VT25_9ARAC</name>
<evidence type="ECO:0000313" key="3">
    <source>
        <dbReference type="Proteomes" id="UP001054837"/>
    </source>
</evidence>
<dbReference type="Proteomes" id="UP001054837">
    <property type="component" value="Unassembled WGS sequence"/>
</dbReference>
<dbReference type="EMBL" id="BPLQ01013591">
    <property type="protein sequence ID" value="GIY73283.1"/>
    <property type="molecule type" value="Genomic_DNA"/>
</dbReference>
<reference evidence="2 3" key="1">
    <citation type="submission" date="2021-06" db="EMBL/GenBank/DDBJ databases">
        <title>Caerostris darwini draft genome.</title>
        <authorList>
            <person name="Kono N."/>
            <person name="Arakawa K."/>
        </authorList>
    </citation>
    <scope>NUCLEOTIDE SEQUENCE [LARGE SCALE GENOMIC DNA]</scope>
</reference>
<sequence>MDERFCPVGEKGKHQLLTRFVFADVSLLLFPLLPFRLGALRAFENRGAIIQAFTALSKLKRNVFGRALLPSGLERETSFCPVG</sequence>
<organism evidence="2 3">
    <name type="scientific">Caerostris darwini</name>
    <dbReference type="NCBI Taxonomy" id="1538125"/>
    <lineage>
        <taxon>Eukaryota</taxon>
        <taxon>Metazoa</taxon>
        <taxon>Ecdysozoa</taxon>
        <taxon>Arthropoda</taxon>
        <taxon>Chelicerata</taxon>
        <taxon>Arachnida</taxon>
        <taxon>Araneae</taxon>
        <taxon>Araneomorphae</taxon>
        <taxon>Entelegynae</taxon>
        <taxon>Araneoidea</taxon>
        <taxon>Araneidae</taxon>
        <taxon>Caerostris</taxon>
    </lineage>
</organism>
<keyword evidence="1" id="KW-1133">Transmembrane helix</keyword>
<comment type="caution">
    <text evidence="2">The sequence shown here is derived from an EMBL/GenBank/DDBJ whole genome shotgun (WGS) entry which is preliminary data.</text>
</comment>
<keyword evidence="1" id="KW-0812">Transmembrane</keyword>
<keyword evidence="3" id="KW-1185">Reference proteome</keyword>
<evidence type="ECO:0000256" key="1">
    <source>
        <dbReference type="SAM" id="Phobius"/>
    </source>
</evidence>
<evidence type="ECO:0000313" key="2">
    <source>
        <dbReference type="EMBL" id="GIY73283.1"/>
    </source>
</evidence>
<keyword evidence="1" id="KW-0472">Membrane</keyword>
<feature type="transmembrane region" description="Helical" evidence="1">
    <location>
        <begin position="20"/>
        <end position="39"/>
    </location>
</feature>
<dbReference type="AlphaFoldDB" id="A0AAV4VT25"/>
<accession>A0AAV4VT25</accession>
<protein>
    <submittedName>
        <fullName evidence="2">Uncharacterized protein</fullName>
    </submittedName>
</protein>
<gene>
    <name evidence="2" type="ORF">CDAR_253211</name>
</gene>